<keyword evidence="5 7" id="KW-0732">Signal</keyword>
<evidence type="ECO:0000256" key="1">
    <source>
        <dbReference type="ARBA" id="ARBA00004613"/>
    </source>
</evidence>
<dbReference type="PANTHER" id="PTHR21101">
    <property type="entry name" value="RESISTIN"/>
    <property type="match status" value="1"/>
</dbReference>
<evidence type="ECO:0000256" key="7">
    <source>
        <dbReference type="SAM" id="SignalP"/>
    </source>
</evidence>
<dbReference type="PANTHER" id="PTHR21101:SF12">
    <property type="entry name" value="RESISTIN"/>
    <property type="match status" value="1"/>
</dbReference>
<feature type="signal peptide" evidence="7">
    <location>
        <begin position="1"/>
        <end position="17"/>
    </location>
</feature>
<dbReference type="EMBL" id="AKHW03004588">
    <property type="protein sequence ID" value="KYO29641.1"/>
    <property type="molecule type" value="Genomic_DNA"/>
</dbReference>
<dbReference type="Gene3D" id="2.60.40.4230">
    <property type="entry name" value="Resistin head domain"/>
    <property type="match status" value="2"/>
</dbReference>
<dbReference type="GO" id="GO:0005179">
    <property type="term" value="F:hormone activity"/>
    <property type="evidence" value="ECO:0007669"/>
    <property type="project" value="UniProtKB-KW"/>
</dbReference>
<evidence type="ECO:0000313" key="9">
    <source>
        <dbReference type="Proteomes" id="UP000050525"/>
    </source>
</evidence>
<keyword evidence="4" id="KW-0372">Hormone</keyword>
<sequence length="162" mass="17045">MALLLMLLPLLLPMVVSQSECPLDSVVNLKIQAALAGYCPTPQEPAVNSAELVCTDVNARGSLVSCPSGFKATACACGMGCGSWDIRGDTSCHCQCQGIDWTSARCCRFKVTACACSMGCGSLDIRGDTSCHCQCQGIDDQCLLLPHPAALCLSTPSLRPWL</sequence>
<reference evidence="8 9" key="1">
    <citation type="journal article" date="2012" name="Genome Biol.">
        <title>Sequencing three crocodilian genomes to illuminate the evolution of archosaurs and amniotes.</title>
        <authorList>
            <person name="St John J.A."/>
            <person name="Braun E.L."/>
            <person name="Isberg S.R."/>
            <person name="Miles L.G."/>
            <person name="Chong A.Y."/>
            <person name="Gongora J."/>
            <person name="Dalzell P."/>
            <person name="Moran C."/>
            <person name="Bed'hom B."/>
            <person name="Abzhanov A."/>
            <person name="Burgess S.C."/>
            <person name="Cooksey A.M."/>
            <person name="Castoe T.A."/>
            <person name="Crawford N.G."/>
            <person name="Densmore L.D."/>
            <person name="Drew J.C."/>
            <person name="Edwards S.V."/>
            <person name="Faircloth B.C."/>
            <person name="Fujita M.K."/>
            <person name="Greenwold M.J."/>
            <person name="Hoffmann F.G."/>
            <person name="Howard J.M."/>
            <person name="Iguchi T."/>
            <person name="Janes D.E."/>
            <person name="Khan S.Y."/>
            <person name="Kohno S."/>
            <person name="de Koning A.J."/>
            <person name="Lance S.L."/>
            <person name="McCarthy F.M."/>
            <person name="McCormack J.E."/>
            <person name="Merchant M.E."/>
            <person name="Peterson D.G."/>
            <person name="Pollock D.D."/>
            <person name="Pourmand N."/>
            <person name="Raney B.J."/>
            <person name="Roessler K.A."/>
            <person name="Sanford J.R."/>
            <person name="Sawyer R.H."/>
            <person name="Schmidt C.J."/>
            <person name="Triplett E.W."/>
            <person name="Tuberville T.D."/>
            <person name="Venegas-Anaya M."/>
            <person name="Howard J.T."/>
            <person name="Jarvis E.D."/>
            <person name="Guillette L.J.Jr."/>
            <person name="Glenn T.C."/>
            <person name="Green R.E."/>
            <person name="Ray D.A."/>
        </authorList>
    </citation>
    <scope>NUCLEOTIDE SEQUENCE [LARGE SCALE GENOMIC DNA]</scope>
    <source>
        <strain evidence="8">KSC_2009_1</strain>
    </source>
</reference>
<evidence type="ECO:0000256" key="4">
    <source>
        <dbReference type="ARBA" id="ARBA00022702"/>
    </source>
</evidence>
<evidence type="ECO:0000256" key="3">
    <source>
        <dbReference type="ARBA" id="ARBA00022525"/>
    </source>
</evidence>
<comment type="subcellular location">
    <subcellularLocation>
        <location evidence="1">Secreted</location>
    </subcellularLocation>
</comment>
<organism evidence="8 9">
    <name type="scientific">Alligator mississippiensis</name>
    <name type="common">American alligator</name>
    <dbReference type="NCBI Taxonomy" id="8496"/>
    <lineage>
        <taxon>Eukaryota</taxon>
        <taxon>Metazoa</taxon>
        <taxon>Chordata</taxon>
        <taxon>Craniata</taxon>
        <taxon>Vertebrata</taxon>
        <taxon>Euteleostomi</taxon>
        <taxon>Archelosauria</taxon>
        <taxon>Archosauria</taxon>
        <taxon>Crocodylia</taxon>
        <taxon>Alligatoridae</taxon>
        <taxon>Alligatorinae</taxon>
        <taxon>Alligator</taxon>
    </lineage>
</organism>
<dbReference type="InterPro" id="IPR036262">
    <property type="entry name" value="Resistin-like_sf"/>
</dbReference>
<dbReference type="Proteomes" id="UP000050525">
    <property type="component" value="Unassembled WGS sequence"/>
</dbReference>
<keyword evidence="9" id="KW-1185">Reference proteome</keyword>
<dbReference type="SUPFAM" id="SSF111423">
    <property type="entry name" value="Resistin"/>
    <property type="match status" value="2"/>
</dbReference>
<name>A0A151MYK8_ALLMI</name>
<gene>
    <name evidence="8" type="primary">RETN</name>
    <name evidence="8" type="ORF">Y1Q_0010256</name>
</gene>
<keyword evidence="6" id="KW-1015">Disulfide bond</keyword>
<comment type="caution">
    <text evidence="8">The sequence shown here is derived from an EMBL/GenBank/DDBJ whole genome shotgun (WGS) entry which is preliminary data.</text>
</comment>
<keyword evidence="3" id="KW-0964">Secreted</keyword>
<dbReference type="Pfam" id="PF06954">
    <property type="entry name" value="Resistin"/>
    <property type="match status" value="2"/>
</dbReference>
<evidence type="ECO:0000256" key="5">
    <source>
        <dbReference type="ARBA" id="ARBA00022729"/>
    </source>
</evidence>
<dbReference type="GO" id="GO:0005615">
    <property type="term" value="C:extracellular space"/>
    <property type="evidence" value="ECO:0007669"/>
    <property type="project" value="TreeGrafter"/>
</dbReference>
<proteinExistence type="inferred from homology"/>
<protein>
    <submittedName>
        <fullName evidence="8">Resistin</fullName>
    </submittedName>
</protein>
<feature type="chain" id="PRO_5007585590" evidence="7">
    <location>
        <begin position="18"/>
        <end position="162"/>
    </location>
</feature>
<dbReference type="InterPro" id="IPR009714">
    <property type="entry name" value="RELM"/>
</dbReference>
<evidence type="ECO:0000256" key="6">
    <source>
        <dbReference type="ARBA" id="ARBA00023157"/>
    </source>
</evidence>
<evidence type="ECO:0000256" key="2">
    <source>
        <dbReference type="ARBA" id="ARBA00007258"/>
    </source>
</evidence>
<dbReference type="STRING" id="8496.A0A151MYK8"/>
<dbReference type="AlphaFoldDB" id="A0A151MYK8"/>
<dbReference type="FunFam" id="2.60.40.4230:FF:000001">
    <property type="entry name" value="Resistin-like beta"/>
    <property type="match status" value="1"/>
</dbReference>
<accession>A0A151MYK8</accession>
<dbReference type="CDD" id="cd16333">
    <property type="entry name" value="RELM"/>
    <property type="match status" value="1"/>
</dbReference>
<evidence type="ECO:0000313" key="8">
    <source>
        <dbReference type="EMBL" id="KYO29641.1"/>
    </source>
</evidence>
<dbReference type="eggNOG" id="ENOG502S9XN">
    <property type="taxonomic scope" value="Eukaryota"/>
</dbReference>
<comment type="similarity">
    <text evidence="2">Belongs to the resistin/FIZZ family.</text>
</comment>